<evidence type="ECO:0000256" key="1">
    <source>
        <dbReference type="SAM" id="MobiDB-lite"/>
    </source>
</evidence>
<feature type="region of interest" description="Disordered" evidence="1">
    <location>
        <begin position="263"/>
        <end position="326"/>
    </location>
</feature>
<dbReference type="PANTHER" id="PTHR46370:SF1">
    <property type="entry name" value="GPALPP MOTIFS-CONTAINING PROTEIN 1"/>
    <property type="match status" value="1"/>
</dbReference>
<evidence type="ECO:0000313" key="3">
    <source>
        <dbReference type="Proteomes" id="UP001175271"/>
    </source>
</evidence>
<feature type="compositionally biased region" description="Basic and acidic residues" evidence="1">
    <location>
        <begin position="88"/>
        <end position="103"/>
    </location>
</feature>
<feature type="compositionally biased region" description="Basic and acidic residues" evidence="1">
    <location>
        <begin position="282"/>
        <end position="293"/>
    </location>
</feature>
<feature type="region of interest" description="Disordered" evidence="1">
    <location>
        <begin position="88"/>
        <end position="231"/>
    </location>
</feature>
<dbReference type="AlphaFoldDB" id="A0AA39IG97"/>
<keyword evidence="3" id="KW-1185">Reference proteome</keyword>
<reference evidence="2" key="1">
    <citation type="submission" date="2023-06" db="EMBL/GenBank/DDBJ databases">
        <title>Genomic analysis of the entomopathogenic nematode Steinernema hermaphroditum.</title>
        <authorList>
            <person name="Schwarz E.M."/>
            <person name="Heppert J.K."/>
            <person name="Baniya A."/>
            <person name="Schwartz H.T."/>
            <person name="Tan C.-H."/>
            <person name="Antoshechkin I."/>
            <person name="Sternberg P.W."/>
            <person name="Goodrich-Blair H."/>
            <person name="Dillman A.R."/>
        </authorList>
    </citation>
    <scope>NUCLEOTIDE SEQUENCE</scope>
    <source>
        <strain evidence="2">PS9179</strain>
        <tissue evidence="2">Whole animal</tissue>
    </source>
</reference>
<dbReference type="Proteomes" id="UP001175271">
    <property type="component" value="Unassembled WGS sequence"/>
</dbReference>
<dbReference type="InterPro" id="IPR046331">
    <property type="entry name" value="GPAM1-like"/>
</dbReference>
<proteinExistence type="predicted"/>
<feature type="compositionally biased region" description="Polar residues" evidence="1">
    <location>
        <begin position="118"/>
        <end position="135"/>
    </location>
</feature>
<evidence type="ECO:0000313" key="2">
    <source>
        <dbReference type="EMBL" id="KAK0423011.1"/>
    </source>
</evidence>
<dbReference type="EMBL" id="JAUCMV010000001">
    <property type="protein sequence ID" value="KAK0423011.1"/>
    <property type="molecule type" value="Genomic_DNA"/>
</dbReference>
<feature type="compositionally biased region" description="Polar residues" evidence="1">
    <location>
        <begin position="271"/>
        <end position="281"/>
    </location>
</feature>
<feature type="compositionally biased region" description="Basic and acidic residues" evidence="1">
    <location>
        <begin position="300"/>
        <end position="320"/>
    </location>
</feature>
<protein>
    <submittedName>
        <fullName evidence="2">Uncharacterized protein</fullName>
    </submittedName>
</protein>
<accession>A0AA39IG97</accession>
<gene>
    <name evidence="2" type="ORF">QR680_007924</name>
</gene>
<organism evidence="2 3">
    <name type="scientific">Steinernema hermaphroditum</name>
    <dbReference type="NCBI Taxonomy" id="289476"/>
    <lineage>
        <taxon>Eukaryota</taxon>
        <taxon>Metazoa</taxon>
        <taxon>Ecdysozoa</taxon>
        <taxon>Nematoda</taxon>
        <taxon>Chromadorea</taxon>
        <taxon>Rhabditida</taxon>
        <taxon>Tylenchina</taxon>
        <taxon>Panagrolaimomorpha</taxon>
        <taxon>Strongyloidoidea</taxon>
        <taxon>Steinernematidae</taxon>
        <taxon>Steinernema</taxon>
    </lineage>
</organism>
<sequence length="356" mass="39680">MLTSPDDSHLPSQKFFEAMRLPKHLESLPPGFEDVFKVDPEKEKTLLRDGHVAPIKEDIVFHTKDLQALRVEYEALMRARAAETAAKEVKQEIEEDGKGERKSSSPSIGPTLPPHLLSNETSAGATFPDSSTADPTSAEDDSPRTKKIKLEQDSSRETSKSVKAEVKEETESDAEVGPSLPAEVTTTVNESAVKEEDDDSFGPALPPSMQADSDDDNYGPQLPQAGGEESYESRFIKYKIKEAQQRKDNTKREEWMLKCPTKNKSYLPFSSDKSFGATVQSKEVDSSESLMDKHQRKRKKEADVKSKEPQERKAFNRDEEMSMMAGGKKIDVNKLREHMGSLDSRFASSGSSSKFL</sequence>
<name>A0AA39IG97_9BILA</name>
<dbReference type="PANTHER" id="PTHR46370">
    <property type="entry name" value="GPALPP MOTIFS-CONTAINING PROTEIN 1"/>
    <property type="match status" value="1"/>
</dbReference>
<comment type="caution">
    <text evidence="2">The sequence shown here is derived from an EMBL/GenBank/DDBJ whole genome shotgun (WGS) entry which is preliminary data.</text>
</comment>
<feature type="compositionally biased region" description="Basic and acidic residues" evidence="1">
    <location>
        <begin position="141"/>
        <end position="169"/>
    </location>
</feature>